<dbReference type="GO" id="GO:0003677">
    <property type="term" value="F:DNA binding"/>
    <property type="evidence" value="ECO:0007669"/>
    <property type="project" value="InterPro"/>
</dbReference>
<dbReference type="CDD" id="cd00093">
    <property type="entry name" value="HTH_XRE"/>
    <property type="match status" value="1"/>
</dbReference>
<dbReference type="InterPro" id="IPR010982">
    <property type="entry name" value="Lambda_DNA-bd_dom_sf"/>
</dbReference>
<protein>
    <submittedName>
        <fullName evidence="2">XRE family transcriptional regulator</fullName>
    </submittedName>
</protein>
<dbReference type="EMBL" id="CP003746">
    <property type="protein sequence ID" value="AFU97979.1"/>
    <property type="molecule type" value="Genomic_DNA"/>
</dbReference>
<dbReference type="SMART" id="SM00530">
    <property type="entry name" value="HTH_XRE"/>
    <property type="match status" value="1"/>
</dbReference>
<dbReference type="HOGENOM" id="CLU_136757_2_0_6"/>
<dbReference type="InterPro" id="IPR001387">
    <property type="entry name" value="Cro/C1-type_HTH"/>
</dbReference>
<dbReference type="SUPFAM" id="SSF47413">
    <property type="entry name" value="lambda repressor-like DNA-binding domains"/>
    <property type="match status" value="1"/>
</dbReference>
<dbReference type="PROSITE" id="PS50943">
    <property type="entry name" value="HTH_CROC1"/>
    <property type="match status" value="1"/>
</dbReference>
<dbReference type="RefSeq" id="WP_015046152.1">
    <property type="nucleotide sequence ID" value="NC_018868.3"/>
</dbReference>
<proteinExistence type="predicted"/>
<evidence type="ECO:0000259" key="1">
    <source>
        <dbReference type="PROSITE" id="PS50943"/>
    </source>
</evidence>
<dbReference type="AlphaFoldDB" id="K4KFX0"/>
<dbReference type="Proteomes" id="UP000000466">
    <property type="component" value="Chromosome"/>
</dbReference>
<accession>K4KFX0</accession>
<dbReference type="STRING" id="1117647.M5M_03850"/>
<reference evidence="2 3" key="1">
    <citation type="journal article" date="2013" name="Genome Announc.">
        <title>Complete genome sequence of Simiduia agarivorans SA1(T), a marine bacterium able to degrade a variety of polysaccharides.</title>
        <authorList>
            <person name="Lin S.Y."/>
            <person name="Shieh W.Y."/>
            <person name="Chen J.S."/>
            <person name="Tang S.L."/>
        </authorList>
    </citation>
    <scope>NUCLEOTIDE SEQUENCE [LARGE SCALE GENOMIC DNA]</scope>
    <source>
        <strain evidence="3">DSM 21679 / JCM 13881 / BCRC 17597 / SA1</strain>
    </source>
</reference>
<dbReference type="Pfam" id="PF01381">
    <property type="entry name" value="HTH_3"/>
    <property type="match status" value="1"/>
</dbReference>
<gene>
    <name evidence="2" type="ordered locus">M5M_03850</name>
</gene>
<dbReference type="eggNOG" id="COG1476">
    <property type="taxonomic scope" value="Bacteria"/>
</dbReference>
<dbReference type="OrthoDB" id="129597at2"/>
<dbReference type="KEGG" id="saga:M5M_03850"/>
<evidence type="ECO:0000313" key="2">
    <source>
        <dbReference type="EMBL" id="AFU97979.1"/>
    </source>
</evidence>
<feature type="domain" description="HTH cro/C1-type" evidence="1">
    <location>
        <begin position="71"/>
        <end position="113"/>
    </location>
</feature>
<sequence>MSVQVIMKDGRPEWAVIPYAEYEALLARAGAAVKEEAVASPDSAVTAAKTGHVFSLARYNAIKTDKGKDTAAIAKDAGISPVYCAQIEQGERAPSPAIIRGLAQALSVKPDDLLD</sequence>
<evidence type="ECO:0000313" key="3">
    <source>
        <dbReference type="Proteomes" id="UP000000466"/>
    </source>
</evidence>
<keyword evidence="3" id="KW-1185">Reference proteome</keyword>
<dbReference type="Gene3D" id="1.10.260.40">
    <property type="entry name" value="lambda repressor-like DNA-binding domains"/>
    <property type="match status" value="1"/>
</dbReference>
<name>K4KFX0_SIMAS</name>
<organism evidence="2 3">
    <name type="scientific">Simiduia agarivorans (strain DSM 21679 / JCM 13881 / BCRC 17597 / SA1)</name>
    <dbReference type="NCBI Taxonomy" id="1117647"/>
    <lineage>
        <taxon>Bacteria</taxon>
        <taxon>Pseudomonadati</taxon>
        <taxon>Pseudomonadota</taxon>
        <taxon>Gammaproteobacteria</taxon>
        <taxon>Cellvibrionales</taxon>
        <taxon>Cellvibrionaceae</taxon>
        <taxon>Simiduia</taxon>
    </lineage>
</organism>